<name>A0A2P2QGD6_RHIMU</name>
<sequence>MVQGHQHTYLTIFKHPYMEIKHSTYTHIELYDPFISISLEYGVTLKAKKR</sequence>
<dbReference type="AlphaFoldDB" id="A0A2P2QGD6"/>
<accession>A0A2P2QGD6</accession>
<protein>
    <submittedName>
        <fullName evidence="1">Uncharacterized protein</fullName>
    </submittedName>
</protein>
<reference evidence="1" key="1">
    <citation type="submission" date="2018-02" db="EMBL/GenBank/DDBJ databases">
        <title>Rhizophora mucronata_Transcriptome.</title>
        <authorList>
            <person name="Meera S.P."/>
            <person name="Sreeshan A."/>
            <person name="Augustine A."/>
        </authorList>
    </citation>
    <scope>NUCLEOTIDE SEQUENCE</scope>
    <source>
        <tissue evidence="1">Leaf</tissue>
    </source>
</reference>
<dbReference type="EMBL" id="GGEC01085481">
    <property type="protein sequence ID" value="MBX65965.1"/>
    <property type="molecule type" value="Transcribed_RNA"/>
</dbReference>
<evidence type="ECO:0000313" key="1">
    <source>
        <dbReference type="EMBL" id="MBX65965.1"/>
    </source>
</evidence>
<organism evidence="1">
    <name type="scientific">Rhizophora mucronata</name>
    <name type="common">Asiatic mangrove</name>
    <dbReference type="NCBI Taxonomy" id="61149"/>
    <lineage>
        <taxon>Eukaryota</taxon>
        <taxon>Viridiplantae</taxon>
        <taxon>Streptophyta</taxon>
        <taxon>Embryophyta</taxon>
        <taxon>Tracheophyta</taxon>
        <taxon>Spermatophyta</taxon>
        <taxon>Magnoliopsida</taxon>
        <taxon>eudicotyledons</taxon>
        <taxon>Gunneridae</taxon>
        <taxon>Pentapetalae</taxon>
        <taxon>rosids</taxon>
        <taxon>fabids</taxon>
        <taxon>Malpighiales</taxon>
        <taxon>Rhizophoraceae</taxon>
        <taxon>Rhizophora</taxon>
    </lineage>
</organism>
<proteinExistence type="predicted"/>